<dbReference type="InterPro" id="IPR000571">
    <property type="entry name" value="Znf_CCCH"/>
</dbReference>
<dbReference type="PROSITE" id="PS50103">
    <property type="entry name" value="ZF_C3H1"/>
    <property type="match status" value="1"/>
</dbReference>
<feature type="compositionally biased region" description="Basic and acidic residues" evidence="4">
    <location>
        <begin position="420"/>
        <end position="430"/>
    </location>
</feature>
<keyword evidence="1" id="KW-0694">RNA-binding</keyword>
<feature type="compositionally biased region" description="Pro residues" evidence="4">
    <location>
        <begin position="1285"/>
        <end position="1294"/>
    </location>
</feature>
<evidence type="ECO:0000259" key="6">
    <source>
        <dbReference type="PROSITE" id="PS50102"/>
    </source>
</evidence>
<dbReference type="InterPro" id="IPR039515">
    <property type="entry name" value="NOT4_mRING-HC-C4C4"/>
</dbReference>
<dbReference type="InterPro" id="IPR035979">
    <property type="entry name" value="RBD_domain_sf"/>
</dbReference>
<evidence type="ECO:0000256" key="2">
    <source>
        <dbReference type="PROSITE-ProRule" id="PRU00723"/>
    </source>
</evidence>
<sequence length="1554" mass="167673">MSRSLQDQFIDDDEEEVCPLCVEELDLQDRSFRPCPCGYQICQFCYHNVKTNLNGLCPACRRPYNDTDVEYKNITAEETAAHKARQAQKQKKSLQQLQKEKQKAEADNLSRKHLAGMRVVQKNLVYVTGLSPTSQEDQLLQTLRGDQYFGQYGKIIKIVVSKAKDPSNPQSVGVYVTYERKEDAASCIAAVDGSKNGDRTLRAQFGTTKYCSAYLRGENCTNRNCMFLHEPGEANESYSRADLSALNAGSSHGNRAPPPQSQQPVSAAQPMVRQSSGDQPSSPAPDRPALPSTASWASKVPQTTRSESQPASVTLDSPAPVAASPSPVAQPEPVQEPEPEPAVPEPQESSPSELVTEQLPKQQSKSVIGPLVSLLKNFNVEDFKLVWSATSLSQDDLNVINSYPPLFDNNGGARRRMRRQREEEQRRLEQEVQAFQQPPAVDPDDNAEMSGSLQLGGEPEEPQSVNQVRSAIQPPGQDGALDQHFQFGGGVSSPAIGDRGLTPQQHQQMLLQTFKPSTPGAYQNNTNSQGSNFPSSFPQQSSQPLGHQRNVSRYSFANDSSASAAVKPVANPKLMNQQSTMMPPAAGNHFGAQHQQPHGQFYTSNVQGPPPGLKTTGTPPVSGNLTFGQGHGFATGGLQYGAGTSRNQQDNYYRELLRGRDASAGGVDAKRELHSFPNYNNNTHPNAAYQSSQSNAFPGPPYASLSAFGDGEKQRKKKGKKHRHANTSSSSGGGVVDVSSDANPNHLLQARLHQGAAGLGGGAFAGQTNAAGDDSDFPPLGPSRQHSITSRISLEESRRSTPPIPPGFEGQLANESRRSTPTVPPGLSRPTALPDLEGSSSRPTSRPSSRASIRRTTSQILPALPLRPGTPSRPTPSRKGTQDEVDMPIVEETPTKPSRTASSSHLKHDLSVQQDEEAEPTKEQKLKETEKVLRSIEEVSTTAKQKSDGHDTKDKPPASPKLTKPGPSGIQPAPKGQATVKTSDDSAAPVTPSKQDTSKSDSTKRKPPGKLDITAAISKQKEQPTATAATVAAAAATSTPVDVGTPGRPQRAPSQTPSLSSKLPESPSVGSPAVKAAPRTLRLTQTPKAETPSAKEFPLPSVPPTAAAHKFPSRQPSVASINPPGTPSSEQVSISDNISMTSTSQSRANSPPPAASKVGSAPVRTKTKNQLKKERQERAKALEEEKVKTEEVSKPGVEEPAQEAIVSRKKKTKKESQPKPVKAKTPSADPTPTASRSVSPGKQPVAEVAAVKPEAPIPTPKESKPATPTRSTPTPQQGPSHAAPPQEPSPPPTPTLTAAQLINELKSSAPEIQKCIDNLFRISNSHHFKQSPQNVSHKDLLAGWKSDFNLKLTKEEVDALLTGKIPALHRGGENDRSFDRHMVTPSGAHLRALTKELESRFLELEKALREMPSEQRFRPSKPQNEMKLPAFDLEELRRKFENGNARGVSVMEQMVQDGSTMKKGAFLVDEASKYINEFVMPPATPPPQVQQAQQVQQARAQQGQHAAPAEGAQQNVPSVEIAERQLNDARRVADEKENALKKIIKKNKRMLGMS</sequence>
<dbReference type="PROSITE" id="PS50102">
    <property type="entry name" value="RRM"/>
    <property type="match status" value="1"/>
</dbReference>
<evidence type="ECO:0000256" key="4">
    <source>
        <dbReference type="SAM" id="MobiDB-lite"/>
    </source>
</evidence>
<dbReference type="EMBL" id="JAXOVC010000001">
    <property type="protein sequence ID" value="KAK4506594.1"/>
    <property type="molecule type" value="Genomic_DNA"/>
</dbReference>
<accession>A0ABR0EYZ7</accession>
<feature type="compositionally biased region" description="Low complexity" evidence="4">
    <location>
        <begin position="839"/>
        <end position="877"/>
    </location>
</feature>
<dbReference type="InterPro" id="IPR001841">
    <property type="entry name" value="Znf_RING"/>
</dbReference>
<feature type="region of interest" description="Disordered" evidence="4">
    <location>
        <begin position="517"/>
        <end position="547"/>
    </location>
</feature>
<feature type="region of interest" description="Disordered" evidence="4">
    <location>
        <begin position="1480"/>
        <end position="1519"/>
    </location>
</feature>
<keyword evidence="2" id="KW-0862">Zinc</keyword>
<dbReference type="PANTHER" id="PTHR12603">
    <property type="entry name" value="CCR4-NOT TRANSCRIPTION COMPLEX RELATED"/>
    <property type="match status" value="1"/>
</dbReference>
<dbReference type="Proteomes" id="UP001305779">
    <property type="component" value="Unassembled WGS sequence"/>
</dbReference>
<feature type="compositionally biased region" description="Polar residues" evidence="4">
    <location>
        <begin position="517"/>
        <end position="526"/>
    </location>
</feature>
<gene>
    <name evidence="8" type="ORF">PRZ48_000326</name>
</gene>
<keyword evidence="3" id="KW-0175">Coiled coil</keyword>
<feature type="domain" description="RRM" evidence="6">
    <location>
        <begin position="123"/>
        <end position="208"/>
    </location>
</feature>
<comment type="caution">
    <text evidence="8">The sequence shown here is derived from an EMBL/GenBank/DDBJ whole genome shotgun (WGS) entry which is preliminary data.</text>
</comment>
<feature type="compositionally biased region" description="Pro residues" evidence="4">
    <location>
        <begin position="328"/>
        <end position="344"/>
    </location>
</feature>
<feature type="compositionally biased region" description="Polar residues" evidence="4">
    <location>
        <begin position="895"/>
        <end position="904"/>
    </location>
</feature>
<feature type="compositionally biased region" description="Basic residues" evidence="4">
    <location>
        <begin position="82"/>
        <end position="92"/>
    </location>
</feature>
<feature type="coiled-coil region" evidence="3">
    <location>
        <begin position="1519"/>
        <end position="1546"/>
    </location>
</feature>
<organism evidence="8 9">
    <name type="scientific">Zasmidium cellare</name>
    <name type="common">Wine cellar mold</name>
    <name type="synonym">Racodium cellare</name>
    <dbReference type="NCBI Taxonomy" id="395010"/>
    <lineage>
        <taxon>Eukaryota</taxon>
        <taxon>Fungi</taxon>
        <taxon>Dikarya</taxon>
        <taxon>Ascomycota</taxon>
        <taxon>Pezizomycotina</taxon>
        <taxon>Dothideomycetes</taxon>
        <taxon>Dothideomycetidae</taxon>
        <taxon>Mycosphaerellales</taxon>
        <taxon>Mycosphaerellaceae</taxon>
        <taxon>Zasmidium</taxon>
    </lineage>
</organism>
<evidence type="ECO:0000313" key="8">
    <source>
        <dbReference type="EMBL" id="KAK4506594.1"/>
    </source>
</evidence>
<dbReference type="PROSITE" id="PS50089">
    <property type="entry name" value="ZF_RING_2"/>
    <property type="match status" value="1"/>
</dbReference>
<dbReference type="InterPro" id="IPR034261">
    <property type="entry name" value="CNOT4_RRM"/>
</dbReference>
<feature type="compositionally biased region" description="Low complexity" evidence="4">
    <location>
        <begin position="527"/>
        <end position="544"/>
    </location>
</feature>
<keyword evidence="2" id="KW-0479">Metal-binding</keyword>
<feature type="compositionally biased region" description="Basic and acidic residues" evidence="4">
    <location>
        <begin position="98"/>
        <end position="107"/>
    </location>
</feature>
<keyword evidence="2" id="KW-0863">Zinc-finger</keyword>
<feature type="compositionally biased region" description="Polar residues" evidence="4">
    <location>
        <begin position="677"/>
        <end position="696"/>
    </location>
</feature>
<evidence type="ECO:0000259" key="5">
    <source>
        <dbReference type="PROSITE" id="PS50089"/>
    </source>
</evidence>
<evidence type="ECO:0000259" key="7">
    <source>
        <dbReference type="PROSITE" id="PS50103"/>
    </source>
</evidence>
<dbReference type="PANTHER" id="PTHR12603:SF0">
    <property type="entry name" value="CCR4-NOT TRANSCRIPTION COMPLEX SUBUNIT 4"/>
    <property type="match status" value="1"/>
</dbReference>
<feature type="compositionally biased region" description="Polar residues" evidence="4">
    <location>
        <begin position="1127"/>
        <end position="1149"/>
    </location>
</feature>
<feature type="region of interest" description="Disordered" evidence="4">
    <location>
        <begin position="246"/>
        <end position="365"/>
    </location>
</feature>
<evidence type="ECO:0000256" key="1">
    <source>
        <dbReference type="PROSITE-ProRule" id="PRU00176"/>
    </source>
</evidence>
<feature type="compositionally biased region" description="Low complexity" evidence="4">
    <location>
        <begin position="1025"/>
        <end position="1039"/>
    </location>
</feature>
<dbReference type="InterPro" id="IPR000504">
    <property type="entry name" value="RRM_dom"/>
</dbReference>
<dbReference type="InterPro" id="IPR003954">
    <property type="entry name" value="RRM_euk-type"/>
</dbReference>
<dbReference type="Pfam" id="PF00076">
    <property type="entry name" value="RRM_1"/>
    <property type="match status" value="1"/>
</dbReference>
<dbReference type="SUPFAM" id="SSF57850">
    <property type="entry name" value="RING/U-box"/>
    <property type="match status" value="1"/>
</dbReference>
<keyword evidence="9" id="KW-1185">Reference proteome</keyword>
<feature type="compositionally biased region" description="Polar residues" evidence="4">
    <location>
        <begin position="272"/>
        <end position="281"/>
    </location>
</feature>
<reference evidence="8 9" key="1">
    <citation type="journal article" date="2023" name="G3 (Bethesda)">
        <title>A chromosome-level genome assembly of Zasmidium syzygii isolated from banana leaves.</title>
        <authorList>
            <person name="van Westerhoven A.C."/>
            <person name="Mehrabi R."/>
            <person name="Talebi R."/>
            <person name="Steentjes M.B.F."/>
            <person name="Corcolon B."/>
            <person name="Chong P.A."/>
            <person name="Kema G.H.J."/>
            <person name="Seidl M.F."/>
        </authorList>
    </citation>
    <scope>NUCLEOTIDE SEQUENCE [LARGE SCALE GENOMIC DNA]</scope>
    <source>
        <strain evidence="8 9">P124</strain>
    </source>
</reference>
<dbReference type="Pfam" id="PF14570">
    <property type="entry name" value="zf-RING_4"/>
    <property type="match status" value="1"/>
</dbReference>
<feature type="region of interest" description="Disordered" evidence="4">
    <location>
        <begin position="80"/>
        <end position="107"/>
    </location>
</feature>
<dbReference type="CDD" id="cd16618">
    <property type="entry name" value="mRING-HC-C4C4_CNOT4"/>
    <property type="match status" value="1"/>
</dbReference>
<feature type="compositionally biased region" description="Low complexity" evidence="4">
    <location>
        <begin position="1244"/>
        <end position="1254"/>
    </location>
</feature>
<feature type="compositionally biased region" description="Low complexity" evidence="4">
    <location>
        <begin position="317"/>
        <end position="327"/>
    </location>
</feature>
<dbReference type="SMART" id="SM00361">
    <property type="entry name" value="RRM_1"/>
    <property type="match status" value="1"/>
</dbReference>
<feature type="compositionally biased region" description="Polar residues" evidence="4">
    <location>
        <begin position="292"/>
        <end position="315"/>
    </location>
</feature>
<feature type="compositionally biased region" description="Low complexity" evidence="4">
    <location>
        <begin position="1057"/>
        <end position="1068"/>
    </location>
</feature>
<feature type="region of interest" description="Disordered" evidence="4">
    <location>
        <begin position="410"/>
        <end position="481"/>
    </location>
</feature>
<dbReference type="Gene3D" id="3.30.40.10">
    <property type="entry name" value="Zinc/RING finger domain, C3HC4 (zinc finger)"/>
    <property type="match status" value="1"/>
</dbReference>
<feature type="compositionally biased region" description="Polar residues" evidence="4">
    <location>
        <begin position="1266"/>
        <end position="1278"/>
    </location>
</feature>
<feature type="compositionally biased region" description="Basic and acidic residues" evidence="4">
    <location>
        <begin position="919"/>
        <end position="937"/>
    </location>
</feature>
<feature type="domain" description="RING-type" evidence="5">
    <location>
        <begin position="18"/>
        <end position="61"/>
    </location>
</feature>
<feature type="region of interest" description="Disordered" evidence="4">
    <location>
        <begin position="763"/>
        <end position="1296"/>
    </location>
</feature>
<name>A0ABR0EYZ7_ZASCE</name>
<dbReference type="InterPro" id="IPR012677">
    <property type="entry name" value="Nucleotide-bd_a/b_plait_sf"/>
</dbReference>
<feature type="compositionally biased region" description="Low complexity" evidence="4">
    <location>
        <begin position="1489"/>
        <end position="1509"/>
    </location>
</feature>
<dbReference type="CDD" id="cd12438">
    <property type="entry name" value="RRM_CNOT4"/>
    <property type="match status" value="1"/>
</dbReference>
<feature type="compositionally biased region" description="Basic residues" evidence="4">
    <location>
        <begin position="714"/>
        <end position="725"/>
    </location>
</feature>
<dbReference type="Gene3D" id="3.30.70.330">
    <property type="match status" value="1"/>
</dbReference>
<feature type="zinc finger region" description="C3H1-type" evidence="2">
    <location>
        <begin position="205"/>
        <end position="232"/>
    </location>
</feature>
<proteinExistence type="predicted"/>
<feature type="compositionally biased region" description="Basic and acidic residues" evidence="4">
    <location>
        <begin position="945"/>
        <end position="956"/>
    </location>
</feature>
<evidence type="ECO:0000256" key="3">
    <source>
        <dbReference type="SAM" id="Coils"/>
    </source>
</evidence>
<protein>
    <submittedName>
        <fullName evidence="8">Uncharacterized protein</fullName>
    </submittedName>
</protein>
<dbReference type="InterPro" id="IPR039780">
    <property type="entry name" value="Mot2"/>
</dbReference>
<feature type="compositionally biased region" description="Polar residues" evidence="4">
    <location>
        <begin position="1228"/>
        <end position="1240"/>
    </location>
</feature>
<feature type="domain" description="C3H1-type" evidence="7">
    <location>
        <begin position="205"/>
        <end position="232"/>
    </location>
</feature>
<feature type="compositionally biased region" description="Basic and acidic residues" evidence="4">
    <location>
        <begin position="1171"/>
        <end position="1197"/>
    </location>
</feature>
<feature type="region of interest" description="Disordered" evidence="4">
    <location>
        <begin position="673"/>
        <end position="741"/>
    </location>
</feature>
<evidence type="ECO:0000313" key="9">
    <source>
        <dbReference type="Proteomes" id="UP001305779"/>
    </source>
</evidence>
<dbReference type="SUPFAM" id="SSF54928">
    <property type="entry name" value="RNA-binding domain, RBD"/>
    <property type="match status" value="1"/>
</dbReference>
<dbReference type="InterPro" id="IPR013083">
    <property type="entry name" value="Znf_RING/FYVE/PHD"/>
</dbReference>